<feature type="compositionally biased region" description="Low complexity" evidence="6">
    <location>
        <begin position="144"/>
        <end position="159"/>
    </location>
</feature>
<accession>A0A9P0BEJ0</accession>
<dbReference type="Pfam" id="PF13873">
    <property type="entry name" value="Myb_DNA-bind_5"/>
    <property type="match status" value="1"/>
</dbReference>
<evidence type="ECO:0000256" key="3">
    <source>
        <dbReference type="ARBA" id="ARBA00023015"/>
    </source>
</evidence>
<feature type="domain" description="Myb/SANT-like DNA-binding" evidence="7">
    <location>
        <begin position="7"/>
        <end position="84"/>
    </location>
</feature>
<feature type="region of interest" description="Disordered" evidence="6">
    <location>
        <begin position="142"/>
        <end position="180"/>
    </location>
</feature>
<feature type="compositionally biased region" description="Low complexity" evidence="6">
    <location>
        <begin position="170"/>
        <end position="180"/>
    </location>
</feature>
<keyword evidence="9" id="KW-1185">Reference proteome</keyword>
<keyword evidence="3" id="KW-0805">Transcription regulation</keyword>
<evidence type="ECO:0000313" key="8">
    <source>
        <dbReference type="EMBL" id="CAH0561768.1"/>
    </source>
</evidence>
<evidence type="ECO:0000313" key="9">
    <source>
        <dbReference type="Proteomes" id="UP001154078"/>
    </source>
</evidence>
<dbReference type="Proteomes" id="UP001154078">
    <property type="component" value="Chromosome 8"/>
</dbReference>
<dbReference type="AlphaFoldDB" id="A0A9P0BEJ0"/>
<comment type="subunit">
    <text evidence="1">Self-associates forming complexes of several hundred monomers.</text>
</comment>
<evidence type="ECO:0000256" key="5">
    <source>
        <dbReference type="ARBA" id="ARBA00025466"/>
    </source>
</evidence>
<proteinExistence type="predicted"/>
<protein>
    <recommendedName>
        <fullName evidence="2">Regulatory protein zeste</fullName>
    </recommendedName>
</protein>
<dbReference type="EMBL" id="OV121139">
    <property type="protein sequence ID" value="CAH0561768.1"/>
    <property type="molecule type" value="Genomic_DNA"/>
</dbReference>
<evidence type="ECO:0000256" key="6">
    <source>
        <dbReference type="SAM" id="MobiDB-lite"/>
    </source>
</evidence>
<evidence type="ECO:0000256" key="1">
    <source>
        <dbReference type="ARBA" id="ARBA00011764"/>
    </source>
</evidence>
<gene>
    <name evidence="8" type="ORF">MELIAE_LOCUS11098</name>
</gene>
<comment type="function">
    <text evidence="5">Involved in transvection phenomena (= synapsis-dependent gene expression), where the synaptic pairing of chromosomes carrying genes with which zeste interacts influences the expression of these genes. Zeste binds to DNA and stimulates transcription from a nearby promoter.</text>
</comment>
<evidence type="ECO:0000256" key="2">
    <source>
        <dbReference type="ARBA" id="ARBA00016807"/>
    </source>
</evidence>
<dbReference type="InterPro" id="IPR028002">
    <property type="entry name" value="Myb_DNA-bind_5"/>
</dbReference>
<evidence type="ECO:0000259" key="7">
    <source>
        <dbReference type="Pfam" id="PF13873"/>
    </source>
</evidence>
<reference evidence="8" key="1">
    <citation type="submission" date="2021-12" db="EMBL/GenBank/DDBJ databases">
        <authorList>
            <person name="King R."/>
        </authorList>
    </citation>
    <scope>NUCLEOTIDE SEQUENCE</scope>
</reference>
<evidence type="ECO:0000256" key="4">
    <source>
        <dbReference type="ARBA" id="ARBA00023163"/>
    </source>
</evidence>
<name>A0A9P0BEJ0_BRAAE</name>
<sequence>MENKQKRGPKASEKERQLMLELVEMHKAVLENKCTDATNNKKKQKAWENIECLYNKNTDGPKKTRHQLKILYLNYKRNNRRNMAGINKEDYIQKTETTDYKIHTPILSEEEARILALLKEEITPDQNTFDDSAKWFGPEKVYESPQCSSSPQPGCSYQQDPPAHGLGRDTAPASAPAPRTTIRKKRKTVLKKTKMNPYKKLIISKICLVRLQRRLAIKEDNRKEAEHALKIKILQAELKKLEN</sequence>
<organism evidence="8 9">
    <name type="scientific">Brassicogethes aeneus</name>
    <name type="common">Rape pollen beetle</name>
    <name type="synonym">Meligethes aeneus</name>
    <dbReference type="NCBI Taxonomy" id="1431903"/>
    <lineage>
        <taxon>Eukaryota</taxon>
        <taxon>Metazoa</taxon>
        <taxon>Ecdysozoa</taxon>
        <taxon>Arthropoda</taxon>
        <taxon>Hexapoda</taxon>
        <taxon>Insecta</taxon>
        <taxon>Pterygota</taxon>
        <taxon>Neoptera</taxon>
        <taxon>Endopterygota</taxon>
        <taxon>Coleoptera</taxon>
        <taxon>Polyphaga</taxon>
        <taxon>Cucujiformia</taxon>
        <taxon>Nitidulidae</taxon>
        <taxon>Meligethinae</taxon>
        <taxon>Brassicogethes</taxon>
    </lineage>
</organism>
<keyword evidence="4" id="KW-0804">Transcription</keyword>
<dbReference type="OrthoDB" id="3066195at2759"/>